<evidence type="ECO:0000256" key="1">
    <source>
        <dbReference type="ARBA" id="ARBA00004170"/>
    </source>
</evidence>
<dbReference type="EMBL" id="PKPP01003221">
    <property type="protein sequence ID" value="PWA70537.1"/>
    <property type="molecule type" value="Genomic_DNA"/>
</dbReference>
<dbReference type="PANTHER" id="PTHR22814:SF305">
    <property type="entry name" value="HEAVY METAL TRANSPORT_DETOXIFICATION SUPERFAMILY PROTEIN"/>
    <property type="match status" value="1"/>
</dbReference>
<evidence type="ECO:0000313" key="5">
    <source>
        <dbReference type="Proteomes" id="UP000245207"/>
    </source>
</evidence>
<dbReference type="Proteomes" id="UP000245207">
    <property type="component" value="Unassembled WGS sequence"/>
</dbReference>
<evidence type="ECO:0000259" key="3">
    <source>
        <dbReference type="PROSITE" id="PS50846"/>
    </source>
</evidence>
<dbReference type="OrthoDB" id="603535at2759"/>
<dbReference type="GO" id="GO:0046872">
    <property type="term" value="F:metal ion binding"/>
    <property type="evidence" value="ECO:0007669"/>
    <property type="project" value="UniProtKB-KW"/>
</dbReference>
<evidence type="ECO:0000313" key="4">
    <source>
        <dbReference type="EMBL" id="PWA70537.1"/>
    </source>
</evidence>
<comment type="caution">
    <text evidence="4">The sequence shown here is derived from an EMBL/GenBank/DDBJ whole genome shotgun (WGS) entry which is preliminary data.</text>
</comment>
<comment type="subcellular location">
    <subcellularLocation>
        <location evidence="1">Membrane</location>
        <topology evidence="1">Peripheral membrane protein</topology>
    </subcellularLocation>
</comment>
<dbReference type="STRING" id="35608.A0A2U1NAN4"/>
<dbReference type="SUPFAM" id="SSF55008">
    <property type="entry name" value="HMA, heavy metal-associated domain"/>
    <property type="match status" value="1"/>
</dbReference>
<dbReference type="CDD" id="cd00371">
    <property type="entry name" value="HMA"/>
    <property type="match status" value="1"/>
</dbReference>
<keyword evidence="5" id="KW-1185">Reference proteome</keyword>
<dbReference type="InterPro" id="IPR036163">
    <property type="entry name" value="HMA_dom_sf"/>
</dbReference>
<dbReference type="PANTHER" id="PTHR22814">
    <property type="entry name" value="COPPER TRANSPORT PROTEIN ATOX1-RELATED"/>
    <property type="match status" value="1"/>
</dbReference>
<protein>
    <submittedName>
        <fullName evidence="4">Heavy metal transport/detoxification superfamily protein</fullName>
    </submittedName>
</protein>
<sequence>MAAEEVQNQIVPVMVNEDVQAQFVEIMVPLYSYGCANKIKKALAHFKGIYSVNVDYKQQKVTVWGICNKKEVLSTIRAKRKGARLWNVEEDISNNDIQSRTAPPSPSFCRSSLSIIKGHRSLSLNWKAAWKKIIATDSFLSIPSPALLVTKMSRFILPNLWLEAEVELCSSIMELALSASCGITIKDGPTDPKVLPKADNTNASNAKIDDAETLGDGAIEHSETTYLH</sequence>
<feature type="domain" description="HMA" evidence="3">
    <location>
        <begin position="21"/>
        <end position="84"/>
    </location>
</feature>
<keyword evidence="2" id="KW-0479">Metal-binding</keyword>
<dbReference type="AlphaFoldDB" id="A0A2U1NAN4"/>
<dbReference type="PROSITE" id="PS50846">
    <property type="entry name" value="HMA_2"/>
    <property type="match status" value="1"/>
</dbReference>
<name>A0A2U1NAN4_ARTAN</name>
<dbReference type="Gene3D" id="3.30.70.100">
    <property type="match status" value="1"/>
</dbReference>
<proteinExistence type="predicted"/>
<gene>
    <name evidence="4" type="ORF">CTI12_AA288000</name>
</gene>
<dbReference type="Pfam" id="PF00403">
    <property type="entry name" value="HMA"/>
    <property type="match status" value="1"/>
</dbReference>
<evidence type="ECO:0000256" key="2">
    <source>
        <dbReference type="ARBA" id="ARBA00022723"/>
    </source>
</evidence>
<dbReference type="InterPro" id="IPR006121">
    <property type="entry name" value="HMA_dom"/>
</dbReference>
<dbReference type="GO" id="GO:0016020">
    <property type="term" value="C:membrane"/>
    <property type="evidence" value="ECO:0007669"/>
    <property type="project" value="UniProtKB-SubCell"/>
</dbReference>
<reference evidence="4 5" key="1">
    <citation type="journal article" date="2018" name="Mol. Plant">
        <title>The genome of Artemisia annua provides insight into the evolution of Asteraceae family and artemisinin biosynthesis.</title>
        <authorList>
            <person name="Shen Q."/>
            <person name="Zhang L."/>
            <person name="Liao Z."/>
            <person name="Wang S."/>
            <person name="Yan T."/>
            <person name="Shi P."/>
            <person name="Liu M."/>
            <person name="Fu X."/>
            <person name="Pan Q."/>
            <person name="Wang Y."/>
            <person name="Lv Z."/>
            <person name="Lu X."/>
            <person name="Zhang F."/>
            <person name="Jiang W."/>
            <person name="Ma Y."/>
            <person name="Chen M."/>
            <person name="Hao X."/>
            <person name="Li L."/>
            <person name="Tang Y."/>
            <person name="Lv G."/>
            <person name="Zhou Y."/>
            <person name="Sun X."/>
            <person name="Brodelius P.E."/>
            <person name="Rose J.K.C."/>
            <person name="Tang K."/>
        </authorList>
    </citation>
    <scope>NUCLEOTIDE SEQUENCE [LARGE SCALE GENOMIC DNA]</scope>
    <source>
        <strain evidence="5">cv. Huhao1</strain>
        <tissue evidence="4">Leaf</tissue>
    </source>
</reference>
<dbReference type="GO" id="GO:0009626">
    <property type="term" value="P:plant-type hypersensitive response"/>
    <property type="evidence" value="ECO:0007669"/>
    <property type="project" value="UniProtKB-KW"/>
</dbReference>
<accession>A0A2U1NAN4</accession>
<organism evidence="4 5">
    <name type="scientific">Artemisia annua</name>
    <name type="common">Sweet wormwood</name>
    <dbReference type="NCBI Taxonomy" id="35608"/>
    <lineage>
        <taxon>Eukaryota</taxon>
        <taxon>Viridiplantae</taxon>
        <taxon>Streptophyta</taxon>
        <taxon>Embryophyta</taxon>
        <taxon>Tracheophyta</taxon>
        <taxon>Spermatophyta</taxon>
        <taxon>Magnoliopsida</taxon>
        <taxon>eudicotyledons</taxon>
        <taxon>Gunneridae</taxon>
        <taxon>Pentapetalae</taxon>
        <taxon>asterids</taxon>
        <taxon>campanulids</taxon>
        <taxon>Asterales</taxon>
        <taxon>Asteraceae</taxon>
        <taxon>Asteroideae</taxon>
        <taxon>Anthemideae</taxon>
        <taxon>Artemisiinae</taxon>
        <taxon>Artemisia</taxon>
    </lineage>
</organism>